<dbReference type="GeneID" id="123030779"/>
<dbReference type="PANTHER" id="PTHR22442:SF4">
    <property type="entry name" value="PROTEIN FAM169BP"/>
    <property type="match status" value="1"/>
</dbReference>
<proteinExistence type="predicted"/>
<organism evidence="2 3">
    <name type="scientific">Varanus komodoensis</name>
    <name type="common">Komodo dragon</name>
    <dbReference type="NCBI Taxonomy" id="61221"/>
    <lineage>
        <taxon>Eukaryota</taxon>
        <taxon>Metazoa</taxon>
        <taxon>Chordata</taxon>
        <taxon>Craniata</taxon>
        <taxon>Vertebrata</taxon>
        <taxon>Euteleostomi</taxon>
        <taxon>Lepidosauria</taxon>
        <taxon>Squamata</taxon>
        <taxon>Bifurcata</taxon>
        <taxon>Unidentata</taxon>
        <taxon>Episquamata</taxon>
        <taxon>Toxicofera</taxon>
        <taxon>Anguimorpha</taxon>
        <taxon>Paleoanguimorpha</taxon>
        <taxon>Varanoidea</taxon>
        <taxon>Varanidae</taxon>
        <taxon>Varanus</taxon>
    </lineage>
</organism>
<dbReference type="AlphaFoldDB" id="A0A8D2Q8W2"/>
<protein>
    <recommendedName>
        <fullName evidence="4">Protein FAM169B</fullName>
    </recommendedName>
</protein>
<dbReference type="Proteomes" id="UP000694545">
    <property type="component" value="Unplaced"/>
</dbReference>
<dbReference type="PANTHER" id="PTHR22442">
    <property type="match status" value="1"/>
</dbReference>
<evidence type="ECO:0008006" key="4">
    <source>
        <dbReference type="Google" id="ProtNLM"/>
    </source>
</evidence>
<name>A0A8D2Q8W2_VARKO</name>
<reference evidence="2" key="2">
    <citation type="submission" date="2025-09" db="UniProtKB">
        <authorList>
            <consortium name="Ensembl"/>
        </authorList>
    </citation>
    <scope>IDENTIFICATION</scope>
</reference>
<gene>
    <name evidence="2" type="primary">LOC123030779</name>
</gene>
<feature type="region of interest" description="Disordered" evidence="1">
    <location>
        <begin position="330"/>
        <end position="378"/>
    </location>
</feature>
<evidence type="ECO:0000313" key="3">
    <source>
        <dbReference type="Proteomes" id="UP000694545"/>
    </source>
</evidence>
<evidence type="ECO:0000313" key="2">
    <source>
        <dbReference type="Ensembl" id="ENSVKKP00000027387.1"/>
    </source>
</evidence>
<reference evidence="2" key="1">
    <citation type="submission" date="2025-08" db="UniProtKB">
        <authorList>
            <consortium name="Ensembl"/>
        </authorList>
    </citation>
    <scope>IDENTIFICATION</scope>
</reference>
<evidence type="ECO:0000256" key="1">
    <source>
        <dbReference type="SAM" id="MobiDB-lite"/>
    </source>
</evidence>
<dbReference type="OMA" id="SWWPTED"/>
<dbReference type="Ensembl" id="ENSVKKT00000028055.1">
    <property type="protein sequence ID" value="ENSVKKP00000027387.1"/>
    <property type="gene ID" value="ENSVKKG00000017816.1"/>
</dbReference>
<sequence length="378" mass="42126">MAAAAAPPGQAGSAAAVAEHLYPVDIKNVTPEAVEAAARMYHAKLLEEPLSDAEFFSVPGRENVKLSASSMDFLPLYREESICRLLVLLDPQEKHTVLAIYLHSSWWLVEDAVKTADPSRDGLIEVQTFAERIVLFLLNGIIFGMLEKNLSHDEPFLPHSKRECAKILWRSGDAAAFYTVKAKGSLCDGHSSQCYLLPVLDTVFVRKKFRRRGLGTKMLHDFCQTFAAEEALGLSHPISAGMYQVCRKFLETHPEEQSRLWEVEAPGDWSQRVNIWLKIQLEQNLAKKVNLTCEVGSTQDDEGELKKKVGRIPDTGTSPDAAEIFCDDPELVSGQQPHGGEDVVQHEAEAQQHKELKKKANREEPVEGSVPKRVRTMS</sequence>
<keyword evidence="3" id="KW-1185">Reference proteome</keyword>
<feature type="compositionally biased region" description="Basic and acidic residues" evidence="1">
    <location>
        <begin position="339"/>
        <end position="354"/>
    </location>
</feature>
<accession>A0A8D2Q8W2</accession>
<dbReference type="RefSeq" id="XP_044300918.1">
    <property type="nucleotide sequence ID" value="XM_044444983.1"/>
</dbReference>
<dbReference type="InterPro" id="IPR029625">
    <property type="entry name" value="FAM169"/>
</dbReference>